<feature type="compositionally biased region" description="Polar residues" evidence="9">
    <location>
        <begin position="188"/>
        <end position="198"/>
    </location>
</feature>
<sequence length="984" mass="108251">MSIRLNKALRELNIGLQTAVEFLEKRNELGEVKNELSFKLSEAQYQALIEAFKQDAEVRSQAERLFSKKPKDKKPSREAKDNRAESLLKSTKQQQFKPLGKIDLDNVGKKPAADIPVESAQERVPKKESSAKSAASEASEKTAPSTIEPTVVQEKQDAKAVVSTEKETNVQPVDNEMVVKSDEPVAQLTVNRDATNGKSQHEKPLNAVQVTVSEKPTDDIPVSEGVKSVEQGVSESAEDKSSGPAIFQLKSEKAMLNAPKVNVLGKIDLDAINQSTRPKKKSKEERRKEREEKNRQAGGERKKRVRINKERVDINAAANQPANTGNSAANKNASGKKSKNRKRNRKPLEVNEEDVARQVKETLARLTNKQNQNKKGAKYRKEKRDAVQEKLNEEARAERKDSKTLKLTEFVTVSELATMMDVSVNQVIGTLMSVGIMVSINQRLDAETINLVAEEFGFKTEYVSAEVSEAVTEEADDESELVSRAPIVTVMGHVDHGKTSLLDYIRKTNVIAGEAGGITQHIGAYNVKLEDGRRITFLDTPGHEAFTAMRARGTQVTDIAIIIIAADDSVMPTTREAIAHAQAANVPMVFAINKIDKPGANSDKIREDLSQMNLLVEDWGGKYQCQEISAKQGLGVKELLEKVLLEAEMLDLKANPNRKATGSIIESSLDKGRGYVSTLLVSNGTLRVGDNVIAGTSWGRIKAMFNERNQRIEEACPAEPAIILGLNGAPTAGDTFHVLEIEQEARDIANKRLQLQREQGLRTQKRLTLSDISHRIALGSFKELNIIVKGDTDGSIEALSDSFIKLSTEKIKVDVIYKAVGQISESDVTLADASDAIIVGFQVRPSAAARKLAEQEGVEINTYSVIYDAIDDVKSAMIGMLDKVKKEVVTGEVEVREVFKISKVGTVAGAFVTEGKVHRSDKARLVRDGIVIHTGDLNALKRYKDDVKEVASGFECGISFVNFNDIQQGDIIETFTEIEVQQKL</sequence>
<evidence type="ECO:0000259" key="10">
    <source>
        <dbReference type="PROSITE" id="PS51722"/>
    </source>
</evidence>
<dbReference type="InterPro" id="IPR015760">
    <property type="entry name" value="TIF_IF2"/>
</dbReference>
<keyword evidence="5 7" id="KW-0648">Protein biosynthesis</keyword>
<dbReference type="InterPro" id="IPR053905">
    <property type="entry name" value="EF-G-like_DII"/>
</dbReference>
<dbReference type="FunFam" id="3.40.50.10050:FF:000001">
    <property type="entry name" value="Translation initiation factor IF-2"/>
    <property type="match status" value="1"/>
</dbReference>
<feature type="compositionally biased region" description="Basic and acidic residues" evidence="9">
    <location>
        <begin position="382"/>
        <end position="401"/>
    </location>
</feature>
<feature type="binding site" evidence="7">
    <location>
        <begin position="492"/>
        <end position="499"/>
    </location>
    <ligand>
        <name>GTP</name>
        <dbReference type="ChEBI" id="CHEBI:37565"/>
    </ligand>
</feature>
<evidence type="ECO:0000256" key="3">
    <source>
        <dbReference type="ARBA" id="ARBA00022540"/>
    </source>
</evidence>
<proteinExistence type="inferred from homology"/>
<evidence type="ECO:0000256" key="5">
    <source>
        <dbReference type="ARBA" id="ARBA00022917"/>
    </source>
</evidence>
<dbReference type="NCBIfam" id="TIGR00231">
    <property type="entry name" value="small_GTP"/>
    <property type="match status" value="1"/>
</dbReference>
<dbReference type="FunFam" id="2.40.30.10:FF:000008">
    <property type="entry name" value="Translation initiation factor IF-2"/>
    <property type="match status" value="1"/>
</dbReference>
<accession>U2KRF7</accession>
<feature type="compositionally biased region" description="Basic residues" evidence="9">
    <location>
        <begin position="334"/>
        <end position="345"/>
    </location>
</feature>
<dbReference type="Gene3D" id="2.40.30.10">
    <property type="entry name" value="Translation factors"/>
    <property type="match status" value="2"/>
</dbReference>
<organism evidence="11 12">
    <name type="scientific">Hoylesella pleuritidis F0068</name>
    <dbReference type="NCBI Taxonomy" id="1081904"/>
    <lineage>
        <taxon>Bacteria</taxon>
        <taxon>Pseudomonadati</taxon>
        <taxon>Bacteroidota</taxon>
        <taxon>Bacteroidia</taxon>
        <taxon>Bacteroidales</taxon>
        <taxon>Prevotellaceae</taxon>
        <taxon>Hoylesella</taxon>
    </lineage>
</organism>
<dbReference type="GO" id="GO:0005737">
    <property type="term" value="C:cytoplasm"/>
    <property type="evidence" value="ECO:0007669"/>
    <property type="project" value="UniProtKB-SubCell"/>
</dbReference>
<comment type="function">
    <text evidence="7 8">One of the essential components for the initiation of protein synthesis. Protects formylmethionyl-tRNA from spontaneous hydrolysis and promotes its binding to the 30S ribosomal subunits. Also involved in the hydrolysis of GTP during the formation of the 70S ribosomal complex.</text>
</comment>
<dbReference type="FunFam" id="3.40.50.300:FF:000019">
    <property type="entry name" value="Translation initiation factor IF-2"/>
    <property type="match status" value="1"/>
</dbReference>
<feature type="compositionally biased region" description="Basic and acidic residues" evidence="9">
    <location>
        <begin position="282"/>
        <end position="300"/>
    </location>
</feature>
<dbReference type="PATRIC" id="fig|1081904.3.peg.1444"/>
<keyword evidence="7" id="KW-0963">Cytoplasm</keyword>
<evidence type="ECO:0000256" key="8">
    <source>
        <dbReference type="RuleBase" id="RU000644"/>
    </source>
</evidence>
<dbReference type="PANTHER" id="PTHR43381:SF5">
    <property type="entry name" value="TR-TYPE G DOMAIN-CONTAINING PROTEIN"/>
    <property type="match status" value="1"/>
</dbReference>
<feature type="binding site" evidence="7">
    <location>
        <begin position="593"/>
        <end position="596"/>
    </location>
    <ligand>
        <name>GTP</name>
        <dbReference type="ChEBI" id="CHEBI:37565"/>
    </ligand>
</feature>
<dbReference type="NCBIfam" id="TIGR00487">
    <property type="entry name" value="IF-2"/>
    <property type="match status" value="1"/>
</dbReference>
<comment type="similarity">
    <text evidence="1 7 8">Belongs to the TRAFAC class translation factor GTPase superfamily. Classic translation factor GTPase family. IF-2 subfamily.</text>
</comment>
<protein>
    <recommendedName>
        <fullName evidence="2 7">Translation initiation factor IF-2</fullName>
    </recommendedName>
</protein>
<dbReference type="Gene3D" id="3.40.50.300">
    <property type="entry name" value="P-loop containing nucleotide triphosphate hydrolases"/>
    <property type="match status" value="1"/>
</dbReference>
<dbReference type="PROSITE" id="PS01176">
    <property type="entry name" value="IF2"/>
    <property type="match status" value="1"/>
</dbReference>
<evidence type="ECO:0000256" key="2">
    <source>
        <dbReference type="ARBA" id="ARBA00020675"/>
    </source>
</evidence>
<reference evidence="11 12" key="1">
    <citation type="submission" date="2013-08" db="EMBL/GenBank/DDBJ databases">
        <authorList>
            <person name="Durkin A.S."/>
            <person name="Haft D.R."/>
            <person name="McCorrison J."/>
            <person name="Torralba M."/>
            <person name="Gillis M."/>
            <person name="Haft D.H."/>
            <person name="Methe B."/>
            <person name="Sutton G."/>
            <person name="Nelson K.E."/>
        </authorList>
    </citation>
    <scope>NUCLEOTIDE SEQUENCE [LARGE SCALE GENOMIC DNA]</scope>
    <source>
        <strain evidence="11 12">F0068</strain>
    </source>
</reference>
<dbReference type="Pfam" id="PF00009">
    <property type="entry name" value="GTP_EFTU"/>
    <property type="match status" value="1"/>
</dbReference>
<gene>
    <name evidence="7 11" type="primary">infB</name>
    <name evidence="11" type="ORF">HMPREF1218_0990</name>
</gene>
<dbReference type="Pfam" id="PF11987">
    <property type="entry name" value="IF-2"/>
    <property type="match status" value="1"/>
</dbReference>
<evidence type="ECO:0000256" key="6">
    <source>
        <dbReference type="ARBA" id="ARBA00023134"/>
    </source>
</evidence>
<dbReference type="InterPro" id="IPR023115">
    <property type="entry name" value="TIF_IF2_dom3"/>
</dbReference>
<dbReference type="SUPFAM" id="SSF52156">
    <property type="entry name" value="Initiation factor IF2/eIF5b, domain 3"/>
    <property type="match status" value="1"/>
</dbReference>
<dbReference type="Pfam" id="PF22042">
    <property type="entry name" value="EF-G_D2"/>
    <property type="match status" value="1"/>
</dbReference>
<comment type="caution">
    <text evidence="11">The sequence shown here is derived from an EMBL/GenBank/DDBJ whole genome shotgun (WGS) entry which is preliminary data.</text>
</comment>
<dbReference type="Proteomes" id="UP000016600">
    <property type="component" value="Unassembled WGS sequence"/>
</dbReference>
<dbReference type="InterPro" id="IPR009000">
    <property type="entry name" value="Transl_B-barrel_sf"/>
</dbReference>
<dbReference type="InterPro" id="IPR036925">
    <property type="entry name" value="TIF_IF2_dom3_sf"/>
</dbReference>
<evidence type="ECO:0000313" key="11">
    <source>
        <dbReference type="EMBL" id="ERK01042.1"/>
    </source>
</evidence>
<evidence type="ECO:0000256" key="9">
    <source>
        <dbReference type="SAM" id="MobiDB-lite"/>
    </source>
</evidence>
<dbReference type="InterPro" id="IPR005225">
    <property type="entry name" value="Small_GTP-bd"/>
</dbReference>
<feature type="domain" description="Tr-type G" evidence="10">
    <location>
        <begin position="483"/>
        <end position="653"/>
    </location>
</feature>
<dbReference type="EMBL" id="AWET01000032">
    <property type="protein sequence ID" value="ERK01042.1"/>
    <property type="molecule type" value="Genomic_DNA"/>
</dbReference>
<dbReference type="GO" id="GO:0003924">
    <property type="term" value="F:GTPase activity"/>
    <property type="evidence" value="ECO:0007669"/>
    <property type="project" value="UniProtKB-UniRule"/>
</dbReference>
<evidence type="ECO:0000256" key="7">
    <source>
        <dbReference type="HAMAP-Rule" id="MF_00100"/>
    </source>
</evidence>
<dbReference type="RefSeq" id="WP_021584044.1">
    <property type="nucleotide sequence ID" value="NZ_AWET01000032.1"/>
</dbReference>
<keyword evidence="4 7" id="KW-0547">Nucleotide-binding</keyword>
<keyword evidence="12" id="KW-1185">Reference proteome</keyword>
<dbReference type="SUPFAM" id="SSF50447">
    <property type="entry name" value="Translation proteins"/>
    <property type="match status" value="2"/>
</dbReference>
<evidence type="ECO:0000256" key="1">
    <source>
        <dbReference type="ARBA" id="ARBA00007733"/>
    </source>
</evidence>
<dbReference type="Gene3D" id="3.40.50.10050">
    <property type="entry name" value="Translation initiation factor IF- 2, domain 3"/>
    <property type="match status" value="1"/>
</dbReference>
<dbReference type="AlphaFoldDB" id="U2KRF7"/>
<dbReference type="GO" id="GO:0003743">
    <property type="term" value="F:translation initiation factor activity"/>
    <property type="evidence" value="ECO:0007669"/>
    <property type="project" value="UniProtKB-UniRule"/>
</dbReference>
<dbReference type="PROSITE" id="PS51722">
    <property type="entry name" value="G_TR_2"/>
    <property type="match status" value="1"/>
</dbReference>
<dbReference type="InterPro" id="IPR000795">
    <property type="entry name" value="T_Tr_GTP-bd_dom"/>
</dbReference>
<feature type="compositionally biased region" description="Basic and acidic residues" evidence="9">
    <location>
        <begin position="120"/>
        <end position="130"/>
    </location>
</feature>
<feature type="region of interest" description="Disordered" evidence="9">
    <location>
        <begin position="61"/>
        <end position="401"/>
    </location>
</feature>
<dbReference type="HAMAP" id="MF_00100_B">
    <property type="entry name" value="IF_2_B"/>
    <property type="match status" value="1"/>
</dbReference>
<comment type="caution">
    <text evidence="7">Lacks conserved residue(s) required for the propagation of feature annotation.</text>
</comment>
<keyword evidence="6 7" id="KW-0342">GTP-binding</keyword>
<dbReference type="InterPro" id="IPR000178">
    <property type="entry name" value="TF_IF2_bacterial-like"/>
</dbReference>
<dbReference type="Pfam" id="PF04760">
    <property type="entry name" value="IF2_N"/>
    <property type="match status" value="1"/>
</dbReference>
<dbReference type="CDD" id="cd01887">
    <property type="entry name" value="IF2_eIF5B"/>
    <property type="match status" value="1"/>
</dbReference>
<feature type="compositionally biased region" description="Basic and acidic residues" evidence="9">
    <location>
        <begin position="346"/>
        <end position="363"/>
    </location>
</feature>
<dbReference type="FunFam" id="2.40.30.10:FF:000007">
    <property type="entry name" value="Translation initiation factor IF-2"/>
    <property type="match status" value="1"/>
</dbReference>
<comment type="subcellular location">
    <subcellularLocation>
        <location evidence="7">Cytoplasm</location>
    </subcellularLocation>
</comment>
<dbReference type="InterPro" id="IPR006847">
    <property type="entry name" value="IF2_N"/>
</dbReference>
<feature type="compositionally biased region" description="Basic and acidic residues" evidence="9">
    <location>
        <begin position="154"/>
        <end position="168"/>
    </location>
</feature>
<dbReference type="CDD" id="cd03692">
    <property type="entry name" value="mtIF2_IVc"/>
    <property type="match status" value="1"/>
</dbReference>
<dbReference type="PANTHER" id="PTHR43381">
    <property type="entry name" value="TRANSLATION INITIATION FACTOR IF-2-RELATED"/>
    <property type="match status" value="1"/>
</dbReference>
<feature type="compositionally biased region" description="Polar residues" evidence="9">
    <location>
        <begin position="365"/>
        <end position="374"/>
    </location>
</feature>
<feature type="compositionally biased region" description="Basic and acidic residues" evidence="9">
    <location>
        <begin position="73"/>
        <end position="86"/>
    </location>
</feature>
<dbReference type="CDD" id="cd03702">
    <property type="entry name" value="IF2_mtIF2_II"/>
    <property type="match status" value="1"/>
</dbReference>
<dbReference type="InterPro" id="IPR044145">
    <property type="entry name" value="IF2_II"/>
</dbReference>
<feature type="binding site" evidence="7">
    <location>
        <begin position="539"/>
        <end position="543"/>
    </location>
    <ligand>
        <name>GTP</name>
        <dbReference type="ChEBI" id="CHEBI:37565"/>
    </ligand>
</feature>
<dbReference type="SUPFAM" id="SSF52540">
    <property type="entry name" value="P-loop containing nucleoside triphosphate hydrolases"/>
    <property type="match status" value="1"/>
</dbReference>
<keyword evidence="3 7" id="KW-0396">Initiation factor</keyword>
<dbReference type="InterPro" id="IPR027417">
    <property type="entry name" value="P-loop_NTPase"/>
</dbReference>
<evidence type="ECO:0000256" key="4">
    <source>
        <dbReference type="ARBA" id="ARBA00022741"/>
    </source>
</evidence>
<dbReference type="GO" id="GO:0005525">
    <property type="term" value="F:GTP binding"/>
    <property type="evidence" value="ECO:0007669"/>
    <property type="project" value="UniProtKB-KW"/>
</dbReference>
<name>U2KRF7_9BACT</name>
<feature type="compositionally biased region" description="Basic and acidic residues" evidence="9">
    <location>
        <begin position="100"/>
        <end position="112"/>
    </location>
</feature>
<evidence type="ECO:0000313" key="12">
    <source>
        <dbReference type="Proteomes" id="UP000016600"/>
    </source>
</evidence>